<feature type="transmembrane region" description="Helical" evidence="7">
    <location>
        <begin position="12"/>
        <end position="40"/>
    </location>
</feature>
<keyword evidence="4 7" id="KW-0812">Transmembrane</keyword>
<comment type="subcellular location">
    <subcellularLocation>
        <location evidence="1">Cell membrane</location>
        <topology evidence="1">Multi-pass membrane protein</topology>
    </subcellularLocation>
</comment>
<evidence type="ECO:0000313" key="9">
    <source>
        <dbReference type="EMBL" id="SFK33269.1"/>
    </source>
</evidence>
<evidence type="ECO:0000256" key="6">
    <source>
        <dbReference type="ARBA" id="ARBA00023136"/>
    </source>
</evidence>
<keyword evidence="6 7" id="KW-0472">Membrane</keyword>
<dbReference type="Gene3D" id="1.20.1720.10">
    <property type="entry name" value="Multidrug resistance protein D"/>
    <property type="match status" value="1"/>
</dbReference>
<dbReference type="Gene3D" id="1.20.1250.20">
    <property type="entry name" value="MFS general substrate transporter like domains"/>
    <property type="match status" value="1"/>
</dbReference>
<proteinExistence type="predicted"/>
<feature type="transmembrane region" description="Helical" evidence="7">
    <location>
        <begin position="143"/>
        <end position="163"/>
    </location>
</feature>
<feature type="transmembrane region" description="Helical" evidence="7">
    <location>
        <begin position="227"/>
        <end position="245"/>
    </location>
</feature>
<accession>A0A1I3YPI2</accession>
<feature type="transmembrane region" description="Helical" evidence="7">
    <location>
        <begin position="426"/>
        <end position="446"/>
    </location>
</feature>
<evidence type="ECO:0000256" key="5">
    <source>
        <dbReference type="ARBA" id="ARBA00022989"/>
    </source>
</evidence>
<dbReference type="PROSITE" id="PS50850">
    <property type="entry name" value="MFS"/>
    <property type="match status" value="1"/>
</dbReference>
<feature type="transmembrane region" description="Helical" evidence="7">
    <location>
        <begin position="202"/>
        <end position="221"/>
    </location>
</feature>
<keyword evidence="3" id="KW-1003">Cell membrane</keyword>
<feature type="transmembrane region" description="Helical" evidence="7">
    <location>
        <begin position="299"/>
        <end position="324"/>
    </location>
</feature>
<feature type="transmembrane region" description="Helical" evidence="7">
    <location>
        <begin position="359"/>
        <end position="381"/>
    </location>
</feature>
<feature type="transmembrane region" description="Helical" evidence="7">
    <location>
        <begin position="169"/>
        <end position="190"/>
    </location>
</feature>
<dbReference type="Pfam" id="PF07690">
    <property type="entry name" value="MFS_1"/>
    <property type="match status" value="1"/>
</dbReference>
<dbReference type="EMBL" id="FOSD01000006">
    <property type="protein sequence ID" value="SFK33269.1"/>
    <property type="molecule type" value="Genomic_DNA"/>
</dbReference>
<gene>
    <name evidence="9" type="ORF">SAMN05518863_106148</name>
</gene>
<name>A0A1I3YPI2_9GAMM</name>
<keyword evidence="10" id="KW-1185">Reference proteome</keyword>
<evidence type="ECO:0000256" key="2">
    <source>
        <dbReference type="ARBA" id="ARBA00022448"/>
    </source>
</evidence>
<evidence type="ECO:0000313" key="10">
    <source>
        <dbReference type="Proteomes" id="UP000198841"/>
    </source>
</evidence>
<feature type="transmembrane region" description="Helical" evidence="7">
    <location>
        <begin position="402"/>
        <end position="420"/>
    </location>
</feature>
<evidence type="ECO:0000256" key="1">
    <source>
        <dbReference type="ARBA" id="ARBA00004651"/>
    </source>
</evidence>
<keyword evidence="2" id="KW-0813">Transport</keyword>
<dbReference type="PANTHER" id="PTHR42718:SF46">
    <property type="entry name" value="BLR6921 PROTEIN"/>
    <property type="match status" value="1"/>
</dbReference>
<dbReference type="InterPro" id="IPR011701">
    <property type="entry name" value="MFS"/>
</dbReference>
<feature type="transmembrane region" description="Helical" evidence="7">
    <location>
        <begin position="266"/>
        <end position="287"/>
    </location>
</feature>
<dbReference type="InterPro" id="IPR020846">
    <property type="entry name" value="MFS_dom"/>
</dbReference>
<dbReference type="InterPro" id="IPR036259">
    <property type="entry name" value="MFS_trans_sf"/>
</dbReference>
<keyword evidence="5 7" id="KW-1133">Transmembrane helix</keyword>
<protein>
    <submittedName>
        <fullName evidence="9">MFS transporter, DHA2 family, multidrug resistance protein</fullName>
    </submittedName>
</protein>
<sequence length="452" mass="47849">MNKDVSTGNTLNLMAIIAVSLSTVIAMLDSTIANVALPVIAREFSISESNSILIVNAYQFAVVASLLPLAALGKSVGITRVFNTGVLLFALSSLGCALSESLEMLTVFRVVQGFSAAAILSVNAALIKAIYPASLLGRGLGVNVMLVSVAAAAGPSIASAILAVASWNWLFTINVPVAALSLLISVVFLNKSPAEKGSFDRTGAIIVFMLGLLFSCTVFGLTRQKMFFAMGSLIVFVLLLETFYLNQKHKVEKALIPVAVFHSKTLSLSLLMSALSYATQLLAYVSLPFYLHNVLHRDIVSTGLLLTAWPLATMFTSVLAGNLLKKYDCNIIGAAGLGLLFAGMLLTAALPVLPGNIDIIWRVALCGAGFGLFQSPNNYLIMTSVNDENTSVASGLLGSSRLLGQIVGSALVALFFNINVNDPINCSLITGACFSFFSLAVSYWRYISAKPH</sequence>
<feature type="transmembrane region" description="Helical" evidence="7">
    <location>
        <begin position="331"/>
        <end position="353"/>
    </location>
</feature>
<feature type="transmembrane region" description="Helical" evidence="7">
    <location>
        <begin position="84"/>
        <end position="102"/>
    </location>
</feature>
<evidence type="ECO:0000256" key="4">
    <source>
        <dbReference type="ARBA" id="ARBA00022692"/>
    </source>
</evidence>
<evidence type="ECO:0000256" key="7">
    <source>
        <dbReference type="SAM" id="Phobius"/>
    </source>
</evidence>
<evidence type="ECO:0000259" key="8">
    <source>
        <dbReference type="PROSITE" id="PS50850"/>
    </source>
</evidence>
<organism evidence="9 10">
    <name type="scientific">Candidatus Pantoea symbiotica</name>
    <dbReference type="NCBI Taxonomy" id="1884370"/>
    <lineage>
        <taxon>Bacteria</taxon>
        <taxon>Pseudomonadati</taxon>
        <taxon>Pseudomonadota</taxon>
        <taxon>Gammaproteobacteria</taxon>
        <taxon>Enterobacterales</taxon>
        <taxon>Erwiniaceae</taxon>
        <taxon>Pantoea</taxon>
    </lineage>
</organism>
<dbReference type="CDD" id="cd17321">
    <property type="entry name" value="MFS_MMR_MDR_like"/>
    <property type="match status" value="1"/>
</dbReference>
<dbReference type="PANTHER" id="PTHR42718">
    <property type="entry name" value="MAJOR FACILITATOR SUPERFAMILY MULTIDRUG TRANSPORTER MFSC"/>
    <property type="match status" value="1"/>
</dbReference>
<evidence type="ECO:0000256" key="3">
    <source>
        <dbReference type="ARBA" id="ARBA00022475"/>
    </source>
</evidence>
<feature type="transmembrane region" description="Helical" evidence="7">
    <location>
        <begin position="114"/>
        <end position="131"/>
    </location>
</feature>
<dbReference type="RefSeq" id="WP_091003883.1">
    <property type="nucleotide sequence ID" value="NZ_FOSD01000006.1"/>
</dbReference>
<dbReference type="Proteomes" id="UP000198841">
    <property type="component" value="Unassembled WGS sequence"/>
</dbReference>
<dbReference type="SUPFAM" id="SSF103473">
    <property type="entry name" value="MFS general substrate transporter"/>
    <property type="match status" value="1"/>
</dbReference>
<comment type="caution">
    <text evidence="9">The sequence shown here is derived from an EMBL/GenBank/DDBJ whole genome shotgun (WGS) entry which is preliminary data.</text>
</comment>
<reference evidence="9 10" key="1">
    <citation type="submission" date="2016-10" db="EMBL/GenBank/DDBJ databases">
        <authorList>
            <person name="Varghese N."/>
            <person name="Submissions S."/>
        </authorList>
    </citation>
    <scope>NUCLEOTIDE SEQUENCE [LARGE SCALE GENOMIC DNA]</scope>
    <source>
        <strain evidence="9 10">YR512</strain>
    </source>
</reference>
<feature type="transmembrane region" description="Helical" evidence="7">
    <location>
        <begin position="52"/>
        <end position="72"/>
    </location>
</feature>
<feature type="domain" description="Major facilitator superfamily (MFS) profile" evidence="8">
    <location>
        <begin position="15"/>
        <end position="450"/>
    </location>
</feature>